<feature type="region of interest" description="Disordered" evidence="4">
    <location>
        <begin position="725"/>
        <end position="750"/>
    </location>
</feature>
<feature type="region of interest" description="Disordered" evidence="4">
    <location>
        <begin position="840"/>
        <end position="860"/>
    </location>
</feature>
<accession>A0A8S9YU89</accession>
<evidence type="ECO:0000259" key="5">
    <source>
        <dbReference type="PROSITE" id="PS52035"/>
    </source>
</evidence>
<feature type="domain" description="Peptidase M14" evidence="5">
    <location>
        <begin position="329"/>
        <end position="600"/>
    </location>
</feature>
<comment type="similarity">
    <text evidence="2 3">Belongs to the peptidase M14 family.</text>
</comment>
<evidence type="ECO:0000313" key="7">
    <source>
        <dbReference type="Proteomes" id="UP000822476"/>
    </source>
</evidence>
<dbReference type="GO" id="GO:0006508">
    <property type="term" value="P:proteolysis"/>
    <property type="evidence" value="ECO:0007669"/>
    <property type="project" value="InterPro"/>
</dbReference>
<feature type="active site" description="Proton donor/acceptor" evidence="3">
    <location>
        <position position="563"/>
    </location>
</feature>
<dbReference type="Gene3D" id="3.40.630.10">
    <property type="entry name" value="Zn peptidases"/>
    <property type="match status" value="1"/>
</dbReference>
<protein>
    <recommendedName>
        <fullName evidence="5">Peptidase M14 domain-containing protein</fullName>
    </recommendedName>
</protein>
<evidence type="ECO:0000256" key="1">
    <source>
        <dbReference type="ARBA" id="ARBA00001947"/>
    </source>
</evidence>
<feature type="compositionally biased region" description="Polar residues" evidence="4">
    <location>
        <begin position="740"/>
        <end position="750"/>
    </location>
</feature>
<dbReference type="Gene3D" id="2.60.40.3120">
    <property type="match status" value="1"/>
</dbReference>
<comment type="cofactor">
    <cofactor evidence="1">
        <name>Zn(2+)</name>
        <dbReference type="ChEBI" id="CHEBI:29105"/>
    </cofactor>
</comment>
<dbReference type="InterPro" id="IPR040626">
    <property type="entry name" value="Pepdidase_M14_N"/>
</dbReference>
<dbReference type="PANTHER" id="PTHR12756">
    <property type="entry name" value="CYTOSOLIC CARBOXYPEPTIDASE"/>
    <property type="match status" value="1"/>
</dbReference>
<gene>
    <name evidence="6" type="ORF">EG68_04248</name>
</gene>
<organism evidence="6 7">
    <name type="scientific">Paragonimus skrjabini miyazakii</name>
    <dbReference type="NCBI Taxonomy" id="59628"/>
    <lineage>
        <taxon>Eukaryota</taxon>
        <taxon>Metazoa</taxon>
        <taxon>Spiralia</taxon>
        <taxon>Lophotrochozoa</taxon>
        <taxon>Platyhelminthes</taxon>
        <taxon>Trematoda</taxon>
        <taxon>Digenea</taxon>
        <taxon>Plagiorchiida</taxon>
        <taxon>Troglotremata</taxon>
        <taxon>Troglotrematidae</taxon>
        <taxon>Paragonimus</taxon>
    </lineage>
</organism>
<dbReference type="PROSITE" id="PS52035">
    <property type="entry name" value="PEPTIDASE_M14"/>
    <property type="match status" value="1"/>
</dbReference>
<proteinExistence type="inferred from homology"/>
<dbReference type="Pfam" id="PF18027">
    <property type="entry name" value="Pepdidase_M14_N"/>
    <property type="match status" value="1"/>
</dbReference>
<dbReference type="Proteomes" id="UP000822476">
    <property type="component" value="Unassembled WGS sequence"/>
</dbReference>
<dbReference type="GO" id="GO:0004181">
    <property type="term" value="F:metallocarboxypeptidase activity"/>
    <property type="evidence" value="ECO:0007669"/>
    <property type="project" value="InterPro"/>
</dbReference>
<dbReference type="EMBL" id="JTDE01001636">
    <property type="protein sequence ID" value="KAF7258595.1"/>
    <property type="molecule type" value="Genomic_DNA"/>
</dbReference>
<dbReference type="InterPro" id="IPR000834">
    <property type="entry name" value="Peptidase_M14"/>
</dbReference>
<feature type="region of interest" description="Disordered" evidence="4">
    <location>
        <begin position="629"/>
        <end position="654"/>
    </location>
</feature>
<comment type="caution">
    <text evidence="6">The sequence shown here is derived from an EMBL/GenBank/DDBJ whole genome shotgun (WGS) entry which is preliminary data.</text>
</comment>
<dbReference type="PANTHER" id="PTHR12756:SF45">
    <property type="entry name" value="CYTOSOLIC CARBOXYPEPTIDASE NNA1"/>
    <property type="match status" value="1"/>
</dbReference>
<dbReference type="Pfam" id="PF00246">
    <property type="entry name" value="Peptidase_M14"/>
    <property type="match status" value="1"/>
</dbReference>
<dbReference type="GO" id="GO:0008270">
    <property type="term" value="F:zinc ion binding"/>
    <property type="evidence" value="ECO:0007669"/>
    <property type="project" value="InterPro"/>
</dbReference>
<sequence>MITEVMKEDTCDKMNLDSCVLKFNGIEVQNEYIAQLLCKVLLNSTTYSAKSSDVFKTKQIYYALLNDGKMNAKLSQPRPLNILPPSKSSTLDTRWPLNMDVIAEKIVHLNAPPLGRELLYLPTGRELQPSVVGPSVGLVVYSYEPKLGNFFVKSRPYGFAPQKQTFHSNANLLQFESRFESGNLRKAIYTGQNDYELFLRSDLFTRKYTQWFYFRVSNTQVDKRYRFTIVNFYKATSLFSSGMRPLMYSEKAARRSKIGWHRVGEDIQYYRTKWKDGAASEVNDDDQFRYTKSAKRDRNSKCSNDIYYSLTWTFEFPYSQDVVYFACCYPYTYSQLRDYLTNLERNPKVRRLCHQQVLCETLAGNKVPILTITEPTTDRPNNTKFDNIRHEKEEEPDNHKRCVIITARVHPGETQSSWMVQGMLEFLTSEDPDARLLRSQFVFKVVPMLNPDGVIVGNYRCSLSGCDLNRKYTSNLKRFFPTIWHTKEMVLATMREHEILVYCDLHGHSRKQHMFIYGCKSVDPEMRFHDRVFPAMLGKNVPELGTGRIVMWRTGIANSYTLEATFCGNAGNEEYENYHFNTWDYDNIGRQFCDTLLDFCDPDQSKCEYILTELKTSARLRKLSKRTDDQFDDTSYSDSSSSSEDSSNTGSDSSNCDELPAYYAHILKKSSRKCVRRKSRARRKLNMSCSQHQHLPKDKNHSCLACQRTAPEESEGTVQCTGISKKLSSHQVPRNHKRSGSGQTPSFQVQSDGYISDGALLVNRNREKTLLPQNGINISLTKQHVQTVPVIKVEGDETSDDTRKSSRTLKKSLLPTRSLSQFTFEDLDLPRVDIVKQAFQTRTGRKRPTSAPNTSKELDLKSTVRTPDNTVKCASWYSSASSQSESGKVSDTEEVHDEVVTYTSKPGSSETCSKRVTVPRQQSVTSGSVTCRSCEMVVRTKRTLGAMTNPAWQMQKSLVKVNLTRGSTNGGLVKRGCLAGKWPTNYTENTPLTLVGKSICHSSGASAKSGFRYSRNGSSGLEFYGKSRGHHPVDTNILRIEKR</sequence>
<feature type="compositionally biased region" description="Low complexity" evidence="4">
    <location>
        <begin position="633"/>
        <end position="654"/>
    </location>
</feature>
<reference evidence="6" key="1">
    <citation type="submission" date="2019-07" db="EMBL/GenBank/DDBJ databases">
        <title>Annotation for the trematode Paragonimus miyazaki's.</title>
        <authorList>
            <person name="Choi Y.-J."/>
        </authorList>
    </citation>
    <scope>NUCLEOTIDE SEQUENCE</scope>
    <source>
        <strain evidence="6">Japan</strain>
    </source>
</reference>
<dbReference type="AlphaFoldDB" id="A0A8S9YU89"/>
<keyword evidence="7" id="KW-1185">Reference proteome</keyword>
<evidence type="ECO:0000313" key="6">
    <source>
        <dbReference type="EMBL" id="KAF7258595.1"/>
    </source>
</evidence>
<evidence type="ECO:0000256" key="4">
    <source>
        <dbReference type="SAM" id="MobiDB-lite"/>
    </source>
</evidence>
<dbReference type="OrthoDB" id="10253041at2759"/>
<evidence type="ECO:0000256" key="2">
    <source>
        <dbReference type="ARBA" id="ARBA00005988"/>
    </source>
</evidence>
<dbReference type="SUPFAM" id="SSF53187">
    <property type="entry name" value="Zn-dependent exopeptidases"/>
    <property type="match status" value="1"/>
</dbReference>
<evidence type="ECO:0000256" key="3">
    <source>
        <dbReference type="PROSITE-ProRule" id="PRU01379"/>
    </source>
</evidence>
<name>A0A8S9YU89_9TREM</name>
<dbReference type="InterPro" id="IPR050821">
    <property type="entry name" value="Cytosolic_carboxypeptidase"/>
</dbReference>